<evidence type="ECO:0000313" key="5">
    <source>
        <dbReference type="Proteomes" id="UP001642483"/>
    </source>
</evidence>
<reference evidence="4 5" key="1">
    <citation type="submission" date="2024-02" db="EMBL/GenBank/DDBJ databases">
        <authorList>
            <person name="Daric V."/>
            <person name="Darras S."/>
        </authorList>
    </citation>
    <scope>NUCLEOTIDE SEQUENCE [LARGE SCALE GENOMIC DNA]</scope>
</reference>
<keyword evidence="5" id="KW-1185">Reference proteome</keyword>
<feature type="chain" id="PRO_5046609778" evidence="3">
    <location>
        <begin position="18"/>
        <end position="525"/>
    </location>
</feature>
<accession>A0ABP0GCN3</accession>
<keyword evidence="2" id="KW-1133">Transmembrane helix</keyword>
<proteinExistence type="predicted"/>
<feature type="region of interest" description="Disordered" evidence="1">
    <location>
        <begin position="355"/>
        <end position="429"/>
    </location>
</feature>
<gene>
    <name evidence="4" type="ORF">CVLEPA_LOCUS21085</name>
</gene>
<name>A0ABP0GCN3_CLALP</name>
<keyword evidence="2" id="KW-0472">Membrane</keyword>
<evidence type="ECO:0000256" key="1">
    <source>
        <dbReference type="SAM" id="MobiDB-lite"/>
    </source>
</evidence>
<keyword evidence="2" id="KW-0812">Transmembrane</keyword>
<dbReference type="EMBL" id="CAWYQH010000108">
    <property type="protein sequence ID" value="CAK8689112.1"/>
    <property type="molecule type" value="Genomic_DNA"/>
</dbReference>
<feature type="signal peptide" evidence="3">
    <location>
        <begin position="1"/>
        <end position="17"/>
    </location>
</feature>
<dbReference type="Proteomes" id="UP001642483">
    <property type="component" value="Unassembled WGS sequence"/>
</dbReference>
<feature type="region of interest" description="Disordered" evidence="1">
    <location>
        <begin position="460"/>
        <end position="525"/>
    </location>
</feature>
<evidence type="ECO:0000256" key="2">
    <source>
        <dbReference type="SAM" id="Phobius"/>
    </source>
</evidence>
<feature type="transmembrane region" description="Helical" evidence="2">
    <location>
        <begin position="277"/>
        <end position="299"/>
    </location>
</feature>
<feature type="compositionally biased region" description="Polar residues" evidence="1">
    <location>
        <begin position="382"/>
        <end position="400"/>
    </location>
</feature>
<organism evidence="4 5">
    <name type="scientific">Clavelina lepadiformis</name>
    <name type="common">Light-bulb sea squirt</name>
    <name type="synonym">Ascidia lepadiformis</name>
    <dbReference type="NCBI Taxonomy" id="159417"/>
    <lineage>
        <taxon>Eukaryota</taxon>
        <taxon>Metazoa</taxon>
        <taxon>Chordata</taxon>
        <taxon>Tunicata</taxon>
        <taxon>Ascidiacea</taxon>
        <taxon>Aplousobranchia</taxon>
        <taxon>Clavelinidae</taxon>
        <taxon>Clavelina</taxon>
    </lineage>
</organism>
<evidence type="ECO:0000313" key="4">
    <source>
        <dbReference type="EMBL" id="CAK8689112.1"/>
    </source>
</evidence>
<comment type="caution">
    <text evidence="4">The sequence shown here is derived from an EMBL/GenBank/DDBJ whole genome shotgun (WGS) entry which is preliminary data.</text>
</comment>
<keyword evidence="3" id="KW-0732">Signal</keyword>
<protein>
    <submittedName>
        <fullName evidence="4">Uncharacterized protein</fullName>
    </submittedName>
</protein>
<sequence>MTLKLLLQCSLLCLTLAFMVANITFADEDVEKQTAKCRGPRVEDWSIIDFKLNVTWKPRKCFSKIKVTYDIETNRKHSIDRPGWKRHNCKVKKRGKMYQCIPDIDLQSSYFYQVCAYAVNKNTNLSTFCTSLEQPITKIDANWETHFSKPNIVLERISPRSADVTIAEPSGLVLCQLNRLSYEMYIVPWKDTWSKNLCKTVSPNVEEYIAKYSNTTDTESGAACRKGQGLRLWTVPDLKPATKYCVFGRFDTDHTLNKNGPSGWAYLQVKTPADKKLLIAIFVPSVAVFLILCGGVTFLSHRRYKKFLDAWGTLPSFTEEIFEGTKWNGDHDAQDDYKESLAEVWSPERQNLLTSRAENSHSEQPPAIQKSSHLDQGRMSDFSLTPCQTVVATSKNGQQSRMKEEDGTGIQQATTESSEKADTSEQTNKINVSDSLSIATSSAPEACIAAVSTDTEQKHTLKNDEECFSESSISEENVQDQSEASDTGQEEESSIADYATAERFGDYQGMTQAEEMFLSGPSSNS</sequence>
<evidence type="ECO:0000256" key="3">
    <source>
        <dbReference type="SAM" id="SignalP"/>
    </source>
</evidence>